<name>A0A1H8FLC3_9RHOB</name>
<sequence length="69" mass="7123">MVIGILVSGIIAGLFATIGSLTFGLPIWAAVLLYPVAGSLGAVGFIVFAMARMSQKEPQPAVVFATQSR</sequence>
<dbReference type="EMBL" id="FOCO01000011">
    <property type="protein sequence ID" value="SEN32415.1"/>
    <property type="molecule type" value="Genomic_DNA"/>
</dbReference>
<accession>A0A1H8FLC3</accession>
<protein>
    <recommendedName>
        <fullName evidence="4">Major facilitator superfamily (MFS) profile domain-containing protein</fullName>
    </recommendedName>
</protein>
<dbReference type="Proteomes" id="UP000183002">
    <property type="component" value="Unassembled WGS sequence"/>
</dbReference>
<dbReference type="AlphaFoldDB" id="A0A1H8FLC3"/>
<reference evidence="2 3" key="1">
    <citation type="submission" date="2016-10" db="EMBL/GenBank/DDBJ databases">
        <authorList>
            <person name="de Groot N.N."/>
        </authorList>
    </citation>
    <scope>NUCLEOTIDE SEQUENCE [LARGE SCALE GENOMIC DNA]</scope>
    <source>
        <strain evidence="2 3">CGMCC 1.10836</strain>
    </source>
</reference>
<evidence type="ECO:0008006" key="4">
    <source>
        <dbReference type="Google" id="ProtNLM"/>
    </source>
</evidence>
<keyword evidence="1" id="KW-0812">Transmembrane</keyword>
<dbReference type="RefSeq" id="WP_050519621.1">
    <property type="nucleotide sequence ID" value="NZ_FOCO01000011.1"/>
</dbReference>
<keyword evidence="1" id="KW-1133">Transmembrane helix</keyword>
<proteinExistence type="predicted"/>
<keyword evidence="1" id="KW-0472">Membrane</keyword>
<evidence type="ECO:0000313" key="2">
    <source>
        <dbReference type="EMBL" id="SEN32415.1"/>
    </source>
</evidence>
<organism evidence="2 3">
    <name type="scientific">Pseudorhodobacter antarcticus</name>
    <dbReference type="NCBI Taxonomy" id="1077947"/>
    <lineage>
        <taxon>Bacteria</taxon>
        <taxon>Pseudomonadati</taxon>
        <taxon>Pseudomonadota</taxon>
        <taxon>Alphaproteobacteria</taxon>
        <taxon>Rhodobacterales</taxon>
        <taxon>Paracoccaceae</taxon>
        <taxon>Pseudorhodobacter</taxon>
    </lineage>
</organism>
<gene>
    <name evidence="2" type="ORF">SAMN05216227_101145</name>
</gene>
<feature type="transmembrane region" description="Helical" evidence="1">
    <location>
        <begin position="5"/>
        <end position="25"/>
    </location>
</feature>
<feature type="transmembrane region" description="Helical" evidence="1">
    <location>
        <begin position="31"/>
        <end position="51"/>
    </location>
</feature>
<evidence type="ECO:0000313" key="3">
    <source>
        <dbReference type="Proteomes" id="UP000183002"/>
    </source>
</evidence>
<keyword evidence="3" id="KW-1185">Reference proteome</keyword>
<evidence type="ECO:0000256" key="1">
    <source>
        <dbReference type="SAM" id="Phobius"/>
    </source>
</evidence>